<evidence type="ECO:0000313" key="3">
    <source>
        <dbReference type="Proteomes" id="UP000295375"/>
    </source>
</evidence>
<proteinExistence type="predicted"/>
<name>A0A4R6UP56_9GAMM</name>
<reference evidence="2 3" key="1">
    <citation type="submission" date="2019-03" db="EMBL/GenBank/DDBJ databases">
        <title>Genomic Encyclopedia of Type Strains, Phase IV (KMG-IV): sequencing the most valuable type-strain genomes for metagenomic binning, comparative biology and taxonomic classification.</title>
        <authorList>
            <person name="Goeker M."/>
        </authorList>
    </citation>
    <scope>NUCLEOTIDE SEQUENCE [LARGE SCALE GENOMIC DNA]</scope>
    <source>
        <strain evidence="2 3">DSM 103792</strain>
    </source>
</reference>
<evidence type="ECO:0000313" key="2">
    <source>
        <dbReference type="EMBL" id="TDQ47429.1"/>
    </source>
</evidence>
<keyword evidence="3" id="KW-1185">Reference proteome</keyword>
<evidence type="ECO:0000259" key="1">
    <source>
        <dbReference type="Pfam" id="PF21746"/>
    </source>
</evidence>
<sequence length="144" mass="16274">MNSVLNERYLHSHMTNNIDSPDFVAAYVRSLYAASVAERFDTQDSWASDAVTLIAFDDPQKLISIVLRVLDTDPPDEILPVLAAGPLEDYLCHCGIDAIENLERLVENNAQLRNLLGGVWKNSMSDLVWERVQKIWDRTGWDGN</sequence>
<comment type="caution">
    <text evidence="2">The sequence shown here is derived from an EMBL/GenBank/DDBJ whole genome shotgun (WGS) entry which is preliminary data.</text>
</comment>
<dbReference type="Pfam" id="PF21746">
    <property type="entry name" value="DUF6869"/>
    <property type="match status" value="1"/>
</dbReference>
<protein>
    <recommendedName>
        <fullName evidence="1">DUF6869 domain-containing protein</fullName>
    </recommendedName>
</protein>
<dbReference type="Proteomes" id="UP000295375">
    <property type="component" value="Unassembled WGS sequence"/>
</dbReference>
<dbReference type="InterPro" id="IPR049221">
    <property type="entry name" value="DUF6869"/>
</dbReference>
<dbReference type="EMBL" id="SNYM01000010">
    <property type="protein sequence ID" value="TDQ47429.1"/>
    <property type="molecule type" value="Genomic_DNA"/>
</dbReference>
<dbReference type="AlphaFoldDB" id="A0A4R6UP56"/>
<gene>
    <name evidence="2" type="ORF">EV696_11021</name>
</gene>
<accession>A0A4R6UP56</accession>
<organism evidence="2 3">
    <name type="scientific">Permianibacter aggregans</name>
    <dbReference type="NCBI Taxonomy" id="1510150"/>
    <lineage>
        <taxon>Bacteria</taxon>
        <taxon>Pseudomonadati</taxon>
        <taxon>Pseudomonadota</taxon>
        <taxon>Gammaproteobacteria</taxon>
        <taxon>Pseudomonadales</taxon>
        <taxon>Pseudomonadaceae</taxon>
        <taxon>Permianibacter</taxon>
    </lineage>
</organism>
<feature type="domain" description="DUF6869" evidence="1">
    <location>
        <begin position="42"/>
        <end position="139"/>
    </location>
</feature>